<dbReference type="Gene3D" id="3.40.1350.10">
    <property type="match status" value="1"/>
</dbReference>
<dbReference type="InterPro" id="IPR014919">
    <property type="entry name" value="XisH"/>
</dbReference>
<dbReference type="CDD" id="cd22366">
    <property type="entry name" value="XisH-like"/>
    <property type="match status" value="1"/>
</dbReference>
<protein>
    <submittedName>
        <fullName evidence="1">XisH family protein</fullName>
    </submittedName>
</protein>
<evidence type="ECO:0000313" key="2">
    <source>
        <dbReference type="Proteomes" id="UP000514713"/>
    </source>
</evidence>
<reference evidence="2" key="1">
    <citation type="submission" date="2020-06" db="EMBL/GenBank/DDBJ databases">
        <title>Nostoc edaphicum CCNP1411 genome.</title>
        <authorList>
            <person name="Fidor A."/>
            <person name="Grabski M."/>
            <person name="Gawor J."/>
            <person name="Gromadka R."/>
            <person name="Wegrzyn G."/>
            <person name="Mazur-Marzec H."/>
        </authorList>
    </citation>
    <scope>NUCLEOTIDE SEQUENCE [LARGE SCALE GENOMIC DNA]</scope>
    <source>
        <strain evidence="2">CCNP1411</strain>
    </source>
</reference>
<dbReference type="RefSeq" id="WP_181931189.1">
    <property type="nucleotide sequence ID" value="NZ_CP054698.1"/>
</dbReference>
<dbReference type="KEGG" id="ned:HUN01_10330"/>
<evidence type="ECO:0000313" key="1">
    <source>
        <dbReference type="EMBL" id="QMS87968.1"/>
    </source>
</evidence>
<dbReference type="InterPro" id="IPR011335">
    <property type="entry name" value="Restrct_endonuc-II-like"/>
</dbReference>
<dbReference type="EMBL" id="CP054698">
    <property type="protein sequence ID" value="QMS87968.1"/>
    <property type="molecule type" value="Genomic_DNA"/>
</dbReference>
<proteinExistence type="predicted"/>
<dbReference type="Pfam" id="PF08814">
    <property type="entry name" value="XisH"/>
    <property type="match status" value="1"/>
</dbReference>
<gene>
    <name evidence="1" type="ORF">HUN01_10330</name>
</gene>
<name>A0A7D7LBF9_9NOSO</name>
<dbReference type="Proteomes" id="UP000514713">
    <property type="component" value="Chromosome"/>
</dbReference>
<sequence>MSAKDIFHIAVCSALKKDGWTITHDPLSVKVDEIEFYVDLGAERILAAQKAGQKIAVEIKSFIGASEISDFYVALGQTLTYRSALRKKHPERILYLAISEDVYQDFFIRPFIQEIIAEHRLKLLIFEPIKEEVLLWKE</sequence>
<keyword evidence="2" id="KW-1185">Reference proteome</keyword>
<accession>A0A7D7LBF9</accession>
<organism evidence="1 2">
    <name type="scientific">Nostoc edaphicum CCNP1411</name>
    <dbReference type="NCBI Taxonomy" id="1472755"/>
    <lineage>
        <taxon>Bacteria</taxon>
        <taxon>Bacillati</taxon>
        <taxon>Cyanobacteriota</taxon>
        <taxon>Cyanophyceae</taxon>
        <taxon>Nostocales</taxon>
        <taxon>Nostocaceae</taxon>
        <taxon>Nostoc</taxon>
    </lineage>
</organism>
<dbReference type="SUPFAM" id="SSF52980">
    <property type="entry name" value="Restriction endonuclease-like"/>
    <property type="match status" value="1"/>
</dbReference>
<dbReference type="AlphaFoldDB" id="A0A7D7LBF9"/>
<dbReference type="InterPro" id="IPR011856">
    <property type="entry name" value="tRNA_endonuc-like_dom_sf"/>
</dbReference>
<dbReference type="GO" id="GO:0003676">
    <property type="term" value="F:nucleic acid binding"/>
    <property type="evidence" value="ECO:0007669"/>
    <property type="project" value="InterPro"/>
</dbReference>